<dbReference type="Pfam" id="PF06985">
    <property type="entry name" value="HET"/>
    <property type="match status" value="1"/>
</dbReference>
<organism evidence="2 3">
    <name type="scientific">Lasiosphaeria ovina</name>
    <dbReference type="NCBI Taxonomy" id="92902"/>
    <lineage>
        <taxon>Eukaryota</taxon>
        <taxon>Fungi</taxon>
        <taxon>Dikarya</taxon>
        <taxon>Ascomycota</taxon>
        <taxon>Pezizomycotina</taxon>
        <taxon>Sordariomycetes</taxon>
        <taxon>Sordariomycetidae</taxon>
        <taxon>Sordariales</taxon>
        <taxon>Lasiosphaeriaceae</taxon>
        <taxon>Lasiosphaeria</taxon>
    </lineage>
</organism>
<evidence type="ECO:0000313" key="3">
    <source>
        <dbReference type="Proteomes" id="UP001287356"/>
    </source>
</evidence>
<dbReference type="InterPro" id="IPR010730">
    <property type="entry name" value="HET"/>
</dbReference>
<accession>A0AAE0KFK1</accession>
<feature type="domain" description="Heterokaryon incompatibility" evidence="1">
    <location>
        <begin position="219"/>
        <end position="350"/>
    </location>
</feature>
<reference evidence="2" key="2">
    <citation type="submission" date="2023-06" db="EMBL/GenBank/DDBJ databases">
        <authorList>
            <consortium name="Lawrence Berkeley National Laboratory"/>
            <person name="Haridas S."/>
            <person name="Hensen N."/>
            <person name="Bonometti L."/>
            <person name="Westerberg I."/>
            <person name="Brannstrom I.O."/>
            <person name="Guillou S."/>
            <person name="Cros-Aarteil S."/>
            <person name="Calhoun S."/>
            <person name="Kuo A."/>
            <person name="Mondo S."/>
            <person name="Pangilinan J."/>
            <person name="Riley R."/>
            <person name="Labutti K."/>
            <person name="Andreopoulos B."/>
            <person name="Lipzen A."/>
            <person name="Chen C."/>
            <person name="Yanf M."/>
            <person name="Daum C."/>
            <person name="Ng V."/>
            <person name="Clum A."/>
            <person name="Steindorff A."/>
            <person name="Ohm R."/>
            <person name="Martin F."/>
            <person name="Silar P."/>
            <person name="Natvig D."/>
            <person name="Lalanne C."/>
            <person name="Gautier V."/>
            <person name="Ament-Velasquez S.L."/>
            <person name="Kruys A."/>
            <person name="Hutchinson M.I."/>
            <person name="Powell A.J."/>
            <person name="Barry K."/>
            <person name="Miller A.N."/>
            <person name="Grigoriev I.V."/>
            <person name="Debuchy R."/>
            <person name="Gladieux P."/>
            <person name="Thoren M.H."/>
            <person name="Johannesson H."/>
        </authorList>
    </citation>
    <scope>NUCLEOTIDE SEQUENCE</scope>
    <source>
        <strain evidence="2">CBS 958.72</strain>
    </source>
</reference>
<keyword evidence="3" id="KW-1185">Reference proteome</keyword>
<name>A0AAE0KFK1_9PEZI</name>
<dbReference type="Proteomes" id="UP001287356">
    <property type="component" value="Unassembled WGS sequence"/>
</dbReference>
<evidence type="ECO:0000259" key="1">
    <source>
        <dbReference type="Pfam" id="PF06985"/>
    </source>
</evidence>
<reference evidence="2" key="1">
    <citation type="journal article" date="2023" name="Mol. Phylogenet. Evol.">
        <title>Genome-scale phylogeny and comparative genomics of the fungal order Sordariales.</title>
        <authorList>
            <person name="Hensen N."/>
            <person name="Bonometti L."/>
            <person name="Westerberg I."/>
            <person name="Brannstrom I.O."/>
            <person name="Guillou S."/>
            <person name="Cros-Aarteil S."/>
            <person name="Calhoun S."/>
            <person name="Haridas S."/>
            <person name="Kuo A."/>
            <person name="Mondo S."/>
            <person name="Pangilinan J."/>
            <person name="Riley R."/>
            <person name="LaButti K."/>
            <person name="Andreopoulos B."/>
            <person name="Lipzen A."/>
            <person name="Chen C."/>
            <person name="Yan M."/>
            <person name="Daum C."/>
            <person name="Ng V."/>
            <person name="Clum A."/>
            <person name="Steindorff A."/>
            <person name="Ohm R.A."/>
            <person name="Martin F."/>
            <person name="Silar P."/>
            <person name="Natvig D.O."/>
            <person name="Lalanne C."/>
            <person name="Gautier V."/>
            <person name="Ament-Velasquez S.L."/>
            <person name="Kruys A."/>
            <person name="Hutchinson M.I."/>
            <person name="Powell A.J."/>
            <person name="Barry K."/>
            <person name="Miller A.N."/>
            <person name="Grigoriev I.V."/>
            <person name="Debuchy R."/>
            <person name="Gladieux P."/>
            <person name="Hiltunen Thoren M."/>
            <person name="Johannesson H."/>
        </authorList>
    </citation>
    <scope>NUCLEOTIDE SEQUENCE</scope>
    <source>
        <strain evidence="2">CBS 958.72</strain>
    </source>
</reference>
<feature type="non-terminal residue" evidence="2">
    <location>
        <position position="1"/>
    </location>
</feature>
<comment type="caution">
    <text evidence="2">The sequence shown here is derived from an EMBL/GenBank/DDBJ whole genome shotgun (WGS) entry which is preliminary data.</text>
</comment>
<feature type="non-terminal residue" evidence="2">
    <location>
        <position position="523"/>
    </location>
</feature>
<dbReference type="EMBL" id="JAULSN010000003">
    <property type="protein sequence ID" value="KAK3375561.1"/>
    <property type="molecule type" value="Genomic_DNA"/>
</dbReference>
<dbReference type="AlphaFoldDB" id="A0AAE0KFK1"/>
<dbReference type="PANTHER" id="PTHR33112">
    <property type="entry name" value="DOMAIN PROTEIN, PUTATIVE-RELATED"/>
    <property type="match status" value="1"/>
</dbReference>
<gene>
    <name evidence="2" type="ORF">B0T24DRAFT_489430</name>
</gene>
<dbReference type="PANTHER" id="PTHR33112:SF1">
    <property type="entry name" value="HETEROKARYON INCOMPATIBILITY DOMAIN-CONTAINING PROTEIN"/>
    <property type="match status" value="1"/>
</dbReference>
<sequence>SVEAPRLCRDCRELDLPRAFAEADEFFDANWDLVLGLRQRNSPSFTGLQVATLGTRIVPDEKAACQLCRFLWDVRAGDAADDGYHLRSFPSFWALPFIKLSSGAIRSNHRRAPSSVLAVVPAHLSDQGEIRARLLGHGSVIFRAPASVTNPRFVTARPIAPIADLGLVSDWIAFCAKNHGPGCLETKGGRGKRSKTVAGFRLLDCATRLVVEASVRQRFVALSYVWGAPGGTADAAALLRWPKVVEDAIAVTEALGLRYLWVDRYCIDQDNAKEKHQQISNMHIIYQQAQLTIVAAAGSDSNYGLPGVSRLRETLPSVSVSGLDLLAVPQDAYKSIRESTWWERGWTYQEGVLSRRRVVFTEHQIYFECGAMVGYECFQLPPSAFHSPSLLNQERFIRGGLLSGFSGVESRGASSFRQTTSAHKDVRDVAASHIRNYSHRKLSYNTDVFNAIQGILTSLQIHTVLGIILPSSPAGLFPGSSTPPAETRRDLCAGLVSWWHESPHAIRIPEFPSWSWVGWRGNV</sequence>
<proteinExistence type="predicted"/>
<evidence type="ECO:0000313" key="2">
    <source>
        <dbReference type="EMBL" id="KAK3375561.1"/>
    </source>
</evidence>
<protein>
    <submittedName>
        <fullName evidence="2">Heterokaryon incompatibility protein-domain-containing protein</fullName>
    </submittedName>
</protein>